<feature type="compositionally biased region" description="Basic residues" evidence="1">
    <location>
        <begin position="1"/>
        <end position="12"/>
    </location>
</feature>
<sequence length="135" mass="14975">MVKPKAKAKKVLKLWFGPRGQEAPQGHHGQGREGRGQEAPQGHHGQGREGLSQELPQGHLGQGRGQGDLAKPIIKKPKPVIEKPKPGIEKPKTVMEKPKSIKSKMNNPFRRNVTSDRLQQFQNLSLILMPWSSTS</sequence>
<feature type="region of interest" description="Disordered" evidence="1">
    <location>
        <begin position="1"/>
        <end position="114"/>
    </location>
</feature>
<proteinExistence type="predicted"/>
<evidence type="ECO:0000256" key="1">
    <source>
        <dbReference type="SAM" id="MobiDB-lite"/>
    </source>
</evidence>
<gene>
    <name evidence="2" type="ORF">SDJN03_14274</name>
</gene>
<accession>A0AAV6N695</accession>
<evidence type="ECO:0000313" key="3">
    <source>
        <dbReference type="Proteomes" id="UP000685013"/>
    </source>
</evidence>
<feature type="compositionally biased region" description="Basic and acidic residues" evidence="1">
    <location>
        <begin position="79"/>
        <end position="99"/>
    </location>
</feature>
<name>A0AAV6N695_9ROSI</name>
<organism evidence="2 3">
    <name type="scientific">Cucurbita argyrosperma subsp. sororia</name>
    <dbReference type="NCBI Taxonomy" id="37648"/>
    <lineage>
        <taxon>Eukaryota</taxon>
        <taxon>Viridiplantae</taxon>
        <taxon>Streptophyta</taxon>
        <taxon>Embryophyta</taxon>
        <taxon>Tracheophyta</taxon>
        <taxon>Spermatophyta</taxon>
        <taxon>Magnoliopsida</taxon>
        <taxon>eudicotyledons</taxon>
        <taxon>Gunneridae</taxon>
        <taxon>Pentapetalae</taxon>
        <taxon>rosids</taxon>
        <taxon>fabids</taxon>
        <taxon>Cucurbitales</taxon>
        <taxon>Cucurbitaceae</taxon>
        <taxon>Cucurbiteae</taxon>
        <taxon>Cucurbita</taxon>
    </lineage>
</organism>
<keyword evidence="3" id="KW-1185">Reference proteome</keyword>
<dbReference type="Proteomes" id="UP000685013">
    <property type="component" value="Chromosome 9"/>
</dbReference>
<dbReference type="AlphaFoldDB" id="A0AAV6N695"/>
<dbReference type="EMBL" id="JAGKQH010000009">
    <property type="protein sequence ID" value="KAG6591928.1"/>
    <property type="molecule type" value="Genomic_DNA"/>
</dbReference>
<protein>
    <submittedName>
        <fullName evidence="2">Uncharacterized protein</fullName>
    </submittedName>
</protein>
<evidence type="ECO:0000313" key="2">
    <source>
        <dbReference type="EMBL" id="KAG6591928.1"/>
    </source>
</evidence>
<reference evidence="2 3" key="1">
    <citation type="journal article" date="2021" name="Hortic Res">
        <title>The domestication of Cucurbita argyrosperma as revealed by the genome of its wild relative.</title>
        <authorList>
            <person name="Barrera-Redondo J."/>
            <person name="Sanchez-de la Vega G."/>
            <person name="Aguirre-Liguori J.A."/>
            <person name="Castellanos-Morales G."/>
            <person name="Gutierrez-Guerrero Y.T."/>
            <person name="Aguirre-Dugua X."/>
            <person name="Aguirre-Planter E."/>
            <person name="Tenaillon M.I."/>
            <person name="Lira-Saade R."/>
            <person name="Eguiarte L.E."/>
        </authorList>
    </citation>
    <scope>NUCLEOTIDE SEQUENCE [LARGE SCALE GENOMIC DNA]</scope>
    <source>
        <strain evidence="2">JBR-2021</strain>
    </source>
</reference>
<feature type="non-terminal residue" evidence="2">
    <location>
        <position position="1"/>
    </location>
</feature>
<comment type="caution">
    <text evidence="2">The sequence shown here is derived from an EMBL/GenBank/DDBJ whole genome shotgun (WGS) entry which is preliminary data.</text>
</comment>